<proteinExistence type="inferred from homology"/>
<feature type="domain" description="LXG" evidence="3">
    <location>
        <begin position="1"/>
        <end position="231"/>
    </location>
</feature>
<evidence type="ECO:0000313" key="4">
    <source>
        <dbReference type="EMBL" id="SDW55788.1"/>
    </source>
</evidence>
<protein>
    <submittedName>
        <fullName evidence="4">LXG domain of WXG superfamily protein</fullName>
    </submittedName>
</protein>
<dbReference type="Pfam" id="PF04740">
    <property type="entry name" value="LXG"/>
    <property type="match status" value="1"/>
</dbReference>
<keyword evidence="2" id="KW-0175">Coiled coil</keyword>
<dbReference type="EMBL" id="FNMX01000004">
    <property type="protein sequence ID" value="SDW55788.1"/>
    <property type="molecule type" value="Genomic_DNA"/>
</dbReference>
<dbReference type="RefSeq" id="WP_038408874.1">
    <property type="nucleotide sequence ID" value="NZ_FNMX01000004.1"/>
</dbReference>
<feature type="coiled-coil region" evidence="2">
    <location>
        <begin position="13"/>
        <end position="40"/>
    </location>
</feature>
<reference evidence="4 5" key="1">
    <citation type="submission" date="2016-10" db="EMBL/GenBank/DDBJ databases">
        <authorList>
            <person name="Varghese N."/>
            <person name="Submissions S."/>
        </authorList>
    </citation>
    <scope>NUCLEOTIDE SEQUENCE [LARGE SCALE GENOMIC DNA]</scope>
    <source>
        <strain evidence="4 5">ATCC 49954</strain>
    </source>
</reference>
<dbReference type="PROSITE" id="PS51756">
    <property type="entry name" value="LXG"/>
    <property type="match status" value="1"/>
</dbReference>
<sequence>MSRIDIAELNEFLHGLRSSNAEAKEMIKKIKEAAVDYSQDGSLKGAAVATSKAYFSSTYTSITQSIVEALDESEERLAQYIREFGSQVDSSPSARIDAEVLQEAMAKVSQLQRKEEDLHRQLTAPNTKPDMEQIYVVKSRSVHTQLLKAIENENILERYLDFEQSHGQFFSALDELIRATGRAVQALLDNGTFNDKTGTYTVSPSVTSSLQVMKKALDHARKENDKAPYPDGFEDYTLFAYTYVNDKGKNVTMWLIEKNGKRVENKELQDFLEKNGQDLPPISYTELSGEDLERKVNDSWKEGVNYLTGQKVTGASGGILRTSAYIASGKDVMDDTGLTDMALSAGFGIAAARNKPTIVKPKTSSIHATRKFKSSETLNEHYRKHHKEIMDALDLKKNSLGDYVNDANHVINTGKYVPELNGYVRLVGGKGRAKFAFVGLDRTTGEITTFHLKTVKQLIKKAPSLNLEK</sequence>
<evidence type="ECO:0000256" key="2">
    <source>
        <dbReference type="SAM" id="Coils"/>
    </source>
</evidence>
<gene>
    <name evidence="4" type="ORF">SAMN05421782_104183</name>
</gene>
<accession>A0AAX2DNL7</accession>
<dbReference type="InterPro" id="IPR006829">
    <property type="entry name" value="LXG_dom"/>
</dbReference>
<dbReference type="Proteomes" id="UP000183610">
    <property type="component" value="Unassembled WGS sequence"/>
</dbReference>
<evidence type="ECO:0000259" key="3">
    <source>
        <dbReference type="PROSITE" id="PS51756"/>
    </source>
</evidence>
<comment type="similarity">
    <text evidence="1">In the N-terminal section; belongs to the LXG family.</text>
</comment>
<name>A0AAX2DNL7_LISIV</name>
<dbReference type="AlphaFoldDB" id="A0AAX2DNL7"/>
<evidence type="ECO:0000313" key="5">
    <source>
        <dbReference type="Proteomes" id="UP000183610"/>
    </source>
</evidence>
<evidence type="ECO:0000256" key="1">
    <source>
        <dbReference type="ARBA" id="ARBA00034117"/>
    </source>
</evidence>
<comment type="caution">
    <text evidence="4">The sequence shown here is derived from an EMBL/GenBank/DDBJ whole genome shotgun (WGS) entry which is preliminary data.</text>
</comment>
<organism evidence="4 5">
    <name type="scientific">Listeria ivanovii</name>
    <dbReference type="NCBI Taxonomy" id="1638"/>
    <lineage>
        <taxon>Bacteria</taxon>
        <taxon>Bacillati</taxon>
        <taxon>Bacillota</taxon>
        <taxon>Bacilli</taxon>
        <taxon>Bacillales</taxon>
        <taxon>Listeriaceae</taxon>
        <taxon>Listeria</taxon>
    </lineage>
</organism>